<gene>
    <name evidence="3" type="ORF">BRCON_2099</name>
</gene>
<feature type="region of interest" description="Disordered" evidence="1">
    <location>
        <begin position="1"/>
        <end position="20"/>
    </location>
</feature>
<feature type="transmembrane region" description="Helical" evidence="2">
    <location>
        <begin position="149"/>
        <end position="166"/>
    </location>
</feature>
<feature type="transmembrane region" description="Helical" evidence="2">
    <location>
        <begin position="121"/>
        <end position="142"/>
    </location>
</feature>
<dbReference type="Proteomes" id="UP000262583">
    <property type="component" value="Chromosome"/>
</dbReference>
<sequence>MEANHQHETIANPTRSPRPCSGQGVCACPSRQLDLFALIQWLLVVLAAFSFAFTPLRASQDEWWHLKAGKWIVENGRLPYYDIFTYTGEKLRWHNHEWLAQVLFYKIYAWGEERVIGGLRALITFKAVVVALTFGLVAFLAWRRAGSAHLAFLVALVAADVARRTIYPRPPILSYLLLAVFLLILYEWRAGRFRRRWLLLLPPLTILWANLHGMVPLAVAATGAFAAGEFLELCARAYVAHRRHIPRGALRRFLRPHLGRLRFLAGLTLAVLVAACLNPSGPHVFFLGRKFTADPILQRVIAEMLPTPFLFSKVSVGAREQWMFVPLYVSFWLSLLALAVLLAARRGRLRCGADYVLGAFFTWQAVAHVRLLPLYAVTVMPILATLLADATQHWRVQRPFTMRIGPAMLTVGIFLWYVFGVAEPPPQTFFRRNLALLAGKDKEPADYPDALYKYILRVGFPDRMFSEINYCGYAIWWLSPETHKLFTDNRFDLFGSRYYIEEATVVNALESSQTLAGRGWREILDAYGVNFIVISRSAPLNRALKQSGAWDHVYYHIPPFASPSSGFNIWLRRDPRWAPIAQRAREIFRQEMPGLPAPEELDALLERNKDLTSARPEIQTP</sequence>
<keyword evidence="2" id="KW-0812">Transmembrane</keyword>
<evidence type="ECO:0000256" key="1">
    <source>
        <dbReference type="SAM" id="MobiDB-lite"/>
    </source>
</evidence>
<feature type="transmembrane region" description="Helical" evidence="2">
    <location>
        <begin position="35"/>
        <end position="56"/>
    </location>
</feature>
<proteinExistence type="predicted"/>
<keyword evidence="2" id="KW-0472">Membrane</keyword>
<evidence type="ECO:0000313" key="4">
    <source>
        <dbReference type="Proteomes" id="UP000262583"/>
    </source>
</evidence>
<dbReference type="EMBL" id="CP030759">
    <property type="protein sequence ID" value="AXA36876.1"/>
    <property type="molecule type" value="Genomic_DNA"/>
</dbReference>
<name>A0A2Z4Y782_SUMC1</name>
<organism evidence="3 4">
    <name type="scientific">Sumerlaea chitinivorans</name>
    <dbReference type="NCBI Taxonomy" id="2250252"/>
    <lineage>
        <taxon>Bacteria</taxon>
        <taxon>Candidatus Sumerlaeota</taxon>
        <taxon>Candidatus Sumerlaeia</taxon>
        <taxon>Candidatus Sumerlaeales</taxon>
        <taxon>Candidatus Sumerlaeaceae</taxon>
        <taxon>Candidatus Sumerlaea</taxon>
    </lineage>
</organism>
<evidence type="ECO:0008006" key="5">
    <source>
        <dbReference type="Google" id="ProtNLM"/>
    </source>
</evidence>
<keyword evidence="2" id="KW-1133">Transmembrane helix</keyword>
<accession>A0A2Z4Y782</accession>
<dbReference type="AlphaFoldDB" id="A0A2Z4Y782"/>
<feature type="transmembrane region" description="Helical" evidence="2">
    <location>
        <begin position="322"/>
        <end position="342"/>
    </location>
</feature>
<feature type="transmembrane region" description="Helical" evidence="2">
    <location>
        <begin position="172"/>
        <end position="190"/>
    </location>
</feature>
<reference evidence="3 4" key="1">
    <citation type="submission" date="2018-05" db="EMBL/GenBank/DDBJ databases">
        <title>A metagenomic window into the 2 km-deep terrestrial subsurface aquifer revealed taxonomically and functionally diverse microbial community comprising novel uncultured bacterial lineages.</title>
        <authorList>
            <person name="Kadnikov V.V."/>
            <person name="Mardanov A.V."/>
            <person name="Beletsky A.V."/>
            <person name="Banks D."/>
            <person name="Pimenov N.V."/>
            <person name="Frank Y.A."/>
            <person name="Karnachuk O.V."/>
            <person name="Ravin N.V."/>
        </authorList>
    </citation>
    <scope>NUCLEOTIDE SEQUENCE [LARGE SCALE GENOMIC DNA]</scope>
    <source>
        <strain evidence="3">BY</strain>
    </source>
</reference>
<feature type="transmembrane region" description="Helical" evidence="2">
    <location>
        <begin position="197"/>
        <end position="215"/>
    </location>
</feature>
<feature type="transmembrane region" description="Helical" evidence="2">
    <location>
        <begin position="400"/>
        <end position="419"/>
    </location>
</feature>
<protein>
    <recommendedName>
        <fullName evidence="5">Glycosyltransferase RgtA/B/C/D-like domain-containing protein</fullName>
    </recommendedName>
</protein>
<evidence type="ECO:0000256" key="2">
    <source>
        <dbReference type="SAM" id="Phobius"/>
    </source>
</evidence>
<evidence type="ECO:0000313" key="3">
    <source>
        <dbReference type="EMBL" id="AXA36876.1"/>
    </source>
</evidence>
<feature type="transmembrane region" description="Helical" evidence="2">
    <location>
        <begin position="372"/>
        <end position="388"/>
    </location>
</feature>
<feature type="transmembrane region" description="Helical" evidence="2">
    <location>
        <begin position="261"/>
        <end position="281"/>
    </location>
</feature>
<dbReference type="KEGG" id="schv:BRCON_2099"/>